<organism evidence="2 3">
    <name type="scientific">Punica granatum</name>
    <name type="common">Pomegranate</name>
    <dbReference type="NCBI Taxonomy" id="22663"/>
    <lineage>
        <taxon>Eukaryota</taxon>
        <taxon>Viridiplantae</taxon>
        <taxon>Streptophyta</taxon>
        <taxon>Embryophyta</taxon>
        <taxon>Tracheophyta</taxon>
        <taxon>Spermatophyta</taxon>
        <taxon>Magnoliopsida</taxon>
        <taxon>eudicotyledons</taxon>
        <taxon>Gunneridae</taxon>
        <taxon>Pentapetalae</taxon>
        <taxon>rosids</taxon>
        <taxon>malvids</taxon>
        <taxon>Myrtales</taxon>
        <taxon>Lythraceae</taxon>
        <taxon>Punica</taxon>
    </lineage>
</organism>
<feature type="transmembrane region" description="Helical" evidence="1">
    <location>
        <begin position="106"/>
        <end position="132"/>
    </location>
</feature>
<comment type="caution">
    <text evidence="2">The sequence shown here is derived from an EMBL/GenBank/DDBJ whole genome shotgun (WGS) entry which is preliminary data.</text>
</comment>
<keyword evidence="1" id="KW-0812">Transmembrane</keyword>
<keyword evidence="1" id="KW-1133">Transmembrane helix</keyword>
<reference evidence="3" key="1">
    <citation type="journal article" date="2017" name="Plant J.">
        <title>The pomegranate (Punica granatum L.) genome and the genomics of punicalagin biosynthesis.</title>
        <authorList>
            <person name="Qin G."/>
            <person name="Xu C."/>
            <person name="Ming R."/>
            <person name="Tang H."/>
            <person name="Guyot R."/>
            <person name="Kramer E.M."/>
            <person name="Hu Y."/>
            <person name="Yi X."/>
            <person name="Qi Y."/>
            <person name="Xu X."/>
            <person name="Gao Z."/>
            <person name="Pan H."/>
            <person name="Jian J."/>
            <person name="Tian Y."/>
            <person name="Yue Z."/>
            <person name="Xu Y."/>
        </authorList>
    </citation>
    <scope>NUCLEOTIDE SEQUENCE [LARGE SCALE GENOMIC DNA]</scope>
    <source>
        <strain evidence="3">cv. Dabenzi</strain>
    </source>
</reference>
<dbReference type="Proteomes" id="UP000197138">
    <property type="component" value="Unassembled WGS sequence"/>
</dbReference>
<proteinExistence type="predicted"/>
<gene>
    <name evidence="2" type="ORF">CDL15_Pgr024705</name>
</gene>
<evidence type="ECO:0000313" key="2">
    <source>
        <dbReference type="EMBL" id="OWM67620.1"/>
    </source>
</evidence>
<dbReference type="AlphaFoldDB" id="A0A218W5Q6"/>
<sequence length="161" mass="18291">MCGNITYNVNLTEQESSQPGTRRETALLAAAKSGIEETVDAILDRFLKAIEDEDNQKKNLVLQAMENRHSLHLASPYDQDRHWLLPGPALQMKWEVLWHQALEGEFAFSVFAISSLAALCTSMHAYLFWLGLLLQTEEQARECYVLDIRSDVLASDPVRDR</sequence>
<keyword evidence="1" id="KW-0472">Membrane</keyword>
<name>A0A218W5Q6_PUNGR</name>
<evidence type="ECO:0000256" key="1">
    <source>
        <dbReference type="SAM" id="Phobius"/>
    </source>
</evidence>
<dbReference type="EMBL" id="MTKT01005379">
    <property type="protein sequence ID" value="OWM67620.1"/>
    <property type="molecule type" value="Genomic_DNA"/>
</dbReference>
<evidence type="ECO:0000313" key="3">
    <source>
        <dbReference type="Proteomes" id="UP000197138"/>
    </source>
</evidence>
<accession>A0A218W5Q6</accession>
<protein>
    <submittedName>
        <fullName evidence="2">Uncharacterized protein</fullName>
    </submittedName>
</protein>